<proteinExistence type="predicted"/>
<dbReference type="AlphaFoldDB" id="A0A1I6PXP5"/>
<evidence type="ECO:0000313" key="2">
    <source>
        <dbReference type="EMBL" id="SFS44830.1"/>
    </source>
</evidence>
<accession>A0A1I6PXP5</accession>
<gene>
    <name evidence="2" type="ORF">SAMN05660874_01206</name>
</gene>
<evidence type="ECO:0000256" key="1">
    <source>
        <dbReference type="SAM" id="MobiDB-lite"/>
    </source>
</evidence>
<feature type="region of interest" description="Disordered" evidence="1">
    <location>
        <begin position="29"/>
        <end position="49"/>
    </location>
</feature>
<dbReference type="EMBL" id="FOZX01000001">
    <property type="protein sequence ID" value="SFS44830.1"/>
    <property type="molecule type" value="Genomic_DNA"/>
</dbReference>
<name>A0A1I6PXP5_9PSEU</name>
<protein>
    <submittedName>
        <fullName evidence="2">Uncharacterized protein</fullName>
    </submittedName>
</protein>
<organism evidence="2 3">
    <name type="scientific">Saccharopolyspora flava</name>
    <dbReference type="NCBI Taxonomy" id="95161"/>
    <lineage>
        <taxon>Bacteria</taxon>
        <taxon>Bacillati</taxon>
        <taxon>Actinomycetota</taxon>
        <taxon>Actinomycetes</taxon>
        <taxon>Pseudonocardiales</taxon>
        <taxon>Pseudonocardiaceae</taxon>
        <taxon>Saccharopolyspora</taxon>
    </lineage>
</organism>
<evidence type="ECO:0000313" key="3">
    <source>
        <dbReference type="Proteomes" id="UP000198852"/>
    </source>
</evidence>
<keyword evidence="3" id="KW-1185">Reference proteome</keyword>
<reference evidence="3" key="1">
    <citation type="submission" date="2016-10" db="EMBL/GenBank/DDBJ databases">
        <authorList>
            <person name="Varghese N."/>
            <person name="Submissions S."/>
        </authorList>
    </citation>
    <scope>NUCLEOTIDE SEQUENCE [LARGE SCALE GENOMIC DNA]</scope>
    <source>
        <strain evidence="3">DSM 44771</strain>
    </source>
</reference>
<dbReference type="Proteomes" id="UP000198852">
    <property type="component" value="Unassembled WGS sequence"/>
</dbReference>
<sequence>MGVEGLFNAGVKHQLDHLAWVEVAKEDERESGAGPLDLDSDVVHLRPQS</sequence>